<dbReference type="HOGENOM" id="CLU_2813485_0_0_1"/>
<dbReference type="AlphaFoldDB" id="M2ZFL0"/>
<proteinExistence type="predicted"/>
<dbReference type="GeneID" id="19337765"/>
<dbReference type="EMBL" id="KB446564">
    <property type="protein sequence ID" value="EME77929.1"/>
    <property type="molecule type" value="Genomic_DNA"/>
</dbReference>
<evidence type="ECO:0000313" key="2">
    <source>
        <dbReference type="Proteomes" id="UP000016932"/>
    </source>
</evidence>
<sequence>MHSILGDAMPPYDFQHLVQRCTNTNGREALTPPERHRRCATFRYSSCLQRPPVHLGTVQFGTEICSH</sequence>
<organism evidence="1 2">
    <name type="scientific">Pseudocercospora fijiensis (strain CIRAD86)</name>
    <name type="common">Black leaf streak disease fungus</name>
    <name type="synonym">Mycosphaerella fijiensis</name>
    <dbReference type="NCBI Taxonomy" id="383855"/>
    <lineage>
        <taxon>Eukaryota</taxon>
        <taxon>Fungi</taxon>
        <taxon>Dikarya</taxon>
        <taxon>Ascomycota</taxon>
        <taxon>Pezizomycotina</taxon>
        <taxon>Dothideomycetes</taxon>
        <taxon>Dothideomycetidae</taxon>
        <taxon>Mycosphaerellales</taxon>
        <taxon>Mycosphaerellaceae</taxon>
        <taxon>Pseudocercospora</taxon>
    </lineage>
</organism>
<gene>
    <name evidence="1" type="ORF">MYCFIDRAFT_212594</name>
</gene>
<dbReference type="Proteomes" id="UP000016932">
    <property type="component" value="Unassembled WGS sequence"/>
</dbReference>
<evidence type="ECO:0000313" key="1">
    <source>
        <dbReference type="EMBL" id="EME77929.1"/>
    </source>
</evidence>
<keyword evidence="2" id="KW-1185">Reference proteome</keyword>
<reference evidence="1 2" key="1">
    <citation type="journal article" date="2012" name="PLoS Pathog.">
        <title>Diverse lifestyles and strategies of plant pathogenesis encoded in the genomes of eighteen Dothideomycetes fungi.</title>
        <authorList>
            <person name="Ohm R.A."/>
            <person name="Feau N."/>
            <person name="Henrissat B."/>
            <person name="Schoch C.L."/>
            <person name="Horwitz B.A."/>
            <person name="Barry K.W."/>
            <person name="Condon B.J."/>
            <person name="Copeland A.C."/>
            <person name="Dhillon B."/>
            <person name="Glaser F."/>
            <person name="Hesse C.N."/>
            <person name="Kosti I."/>
            <person name="LaButti K."/>
            <person name="Lindquist E.A."/>
            <person name="Lucas S."/>
            <person name="Salamov A.A."/>
            <person name="Bradshaw R.E."/>
            <person name="Ciuffetti L."/>
            <person name="Hamelin R.C."/>
            <person name="Kema G.H.J."/>
            <person name="Lawrence C."/>
            <person name="Scott J.A."/>
            <person name="Spatafora J.W."/>
            <person name="Turgeon B.G."/>
            <person name="de Wit P.J.G.M."/>
            <person name="Zhong S."/>
            <person name="Goodwin S.B."/>
            <person name="Grigoriev I.V."/>
        </authorList>
    </citation>
    <scope>NUCLEOTIDE SEQUENCE [LARGE SCALE GENOMIC DNA]</scope>
    <source>
        <strain evidence="1 2">CIRAD86</strain>
    </source>
</reference>
<protein>
    <submittedName>
        <fullName evidence="1">Uncharacterized protein</fullName>
    </submittedName>
</protein>
<dbReference type="RefSeq" id="XP_007931668.1">
    <property type="nucleotide sequence ID" value="XM_007933477.1"/>
</dbReference>
<dbReference type="VEuPathDB" id="FungiDB:MYCFIDRAFT_212594"/>
<dbReference type="KEGG" id="pfj:MYCFIDRAFT_212594"/>
<name>M2ZFL0_PSEFD</name>
<accession>M2ZFL0</accession>